<gene>
    <name evidence="2" type="ORF">LALA0_S02e10572g</name>
</gene>
<protein>
    <submittedName>
        <fullName evidence="2">LALA0S02e10572g1_1</fullName>
    </submittedName>
</protein>
<feature type="region of interest" description="Disordered" evidence="1">
    <location>
        <begin position="153"/>
        <end position="174"/>
    </location>
</feature>
<dbReference type="RefSeq" id="XP_022627504.1">
    <property type="nucleotide sequence ID" value="XM_022774038.1"/>
</dbReference>
<dbReference type="Proteomes" id="UP000054304">
    <property type="component" value="Unassembled WGS sequence"/>
</dbReference>
<evidence type="ECO:0000256" key="1">
    <source>
        <dbReference type="SAM" id="MobiDB-lite"/>
    </source>
</evidence>
<dbReference type="EMBL" id="LN736361">
    <property type="protein sequence ID" value="CEP61268.1"/>
    <property type="molecule type" value="Genomic_DNA"/>
</dbReference>
<feature type="compositionally biased region" description="Basic and acidic residues" evidence="1">
    <location>
        <begin position="153"/>
        <end position="165"/>
    </location>
</feature>
<organism evidence="2 3">
    <name type="scientific">Lachancea lanzarotensis</name>
    <dbReference type="NCBI Taxonomy" id="1245769"/>
    <lineage>
        <taxon>Eukaryota</taxon>
        <taxon>Fungi</taxon>
        <taxon>Dikarya</taxon>
        <taxon>Ascomycota</taxon>
        <taxon>Saccharomycotina</taxon>
        <taxon>Saccharomycetes</taxon>
        <taxon>Saccharomycetales</taxon>
        <taxon>Saccharomycetaceae</taxon>
        <taxon>Lachancea</taxon>
    </lineage>
</organism>
<reference evidence="2 3" key="1">
    <citation type="submission" date="2014-12" db="EMBL/GenBank/DDBJ databases">
        <authorList>
            <person name="Neuveglise Cecile"/>
        </authorList>
    </citation>
    <scope>NUCLEOTIDE SEQUENCE [LARGE SCALE GENOMIC DNA]</scope>
    <source>
        <strain evidence="2 3">CBS 12615</strain>
    </source>
</reference>
<dbReference type="OrthoDB" id="10626354at2759"/>
<dbReference type="GeneID" id="34684689"/>
<evidence type="ECO:0000313" key="2">
    <source>
        <dbReference type="EMBL" id="CEP61268.1"/>
    </source>
</evidence>
<evidence type="ECO:0000313" key="3">
    <source>
        <dbReference type="Proteomes" id="UP000054304"/>
    </source>
</evidence>
<sequence length="186" mass="21124">MATTELVQCFEQDAEEYLGRLRFRRRLRSWLSGSTTPWTSCLEKEEKHSTLEFSYDTEQLELLLLLNGLKTVSPSNDGISPMTTQTFPGDIKDEQQAALPRPLRRRGVFELAHRLKNALRRSRKSDVPHENCKETNGQNDFLAVLGETKDIAVESESRSSKRNENSPESCVAPSTNVLTLLQKIKS</sequence>
<accession>A0A0C7N764</accession>
<proteinExistence type="predicted"/>
<name>A0A0C7N764_9SACH</name>
<dbReference type="HOGENOM" id="CLU_1454670_0_0_1"/>
<dbReference type="AlphaFoldDB" id="A0A0C7N764"/>
<keyword evidence="3" id="KW-1185">Reference proteome</keyword>